<accession>A0A131YTA4</accession>
<evidence type="ECO:0000256" key="3">
    <source>
        <dbReference type="ARBA" id="ARBA00022737"/>
    </source>
</evidence>
<evidence type="ECO:0000256" key="1">
    <source>
        <dbReference type="ARBA" id="ARBA00007366"/>
    </source>
</evidence>
<dbReference type="FunFam" id="1.25.10.10:FF:000096">
    <property type="entry name" value="eIF-2-alpha kinase activator gcn1"/>
    <property type="match status" value="1"/>
</dbReference>
<organism evidence="6">
    <name type="scientific">Rhipicephalus appendiculatus</name>
    <name type="common">Brown ear tick</name>
    <dbReference type="NCBI Taxonomy" id="34631"/>
    <lineage>
        <taxon>Eukaryota</taxon>
        <taxon>Metazoa</taxon>
        <taxon>Ecdysozoa</taxon>
        <taxon>Arthropoda</taxon>
        <taxon>Chelicerata</taxon>
        <taxon>Arachnida</taxon>
        <taxon>Acari</taxon>
        <taxon>Parasitiformes</taxon>
        <taxon>Ixodida</taxon>
        <taxon>Ixodoidea</taxon>
        <taxon>Ixodidae</taxon>
        <taxon>Rhipicephalinae</taxon>
        <taxon>Rhipicephalus</taxon>
        <taxon>Rhipicephalus</taxon>
    </lineage>
</organism>
<feature type="domain" description="TOG" evidence="5">
    <location>
        <begin position="1336"/>
        <end position="1569"/>
    </location>
</feature>
<dbReference type="Gene3D" id="1.25.10.10">
    <property type="entry name" value="Leucine-rich Repeat Variant"/>
    <property type="match status" value="7"/>
</dbReference>
<dbReference type="InterPro" id="IPR056810">
    <property type="entry name" value="GNC1-like_N"/>
</dbReference>
<dbReference type="Pfam" id="PF24987">
    <property type="entry name" value="HEAT_EF3_N"/>
    <property type="match status" value="2"/>
</dbReference>
<dbReference type="PANTHER" id="PTHR23346:SF7">
    <property type="entry name" value="STALLED RIBOSOME SENSOR GCN1"/>
    <property type="match status" value="1"/>
</dbReference>
<dbReference type="InterPro" id="IPR034085">
    <property type="entry name" value="TOG"/>
</dbReference>
<dbReference type="PANTHER" id="PTHR23346">
    <property type="entry name" value="TRANSLATIONAL ACTIVATOR GCN1-RELATED"/>
    <property type="match status" value="1"/>
</dbReference>
<dbReference type="GO" id="GO:0006417">
    <property type="term" value="P:regulation of translation"/>
    <property type="evidence" value="ECO:0007669"/>
    <property type="project" value="TreeGrafter"/>
</dbReference>
<dbReference type="Pfam" id="PF24993">
    <property type="entry name" value="GNC1_N"/>
    <property type="match status" value="1"/>
</dbReference>
<dbReference type="GO" id="GO:0005829">
    <property type="term" value="C:cytosol"/>
    <property type="evidence" value="ECO:0007669"/>
    <property type="project" value="TreeGrafter"/>
</dbReference>
<dbReference type="GO" id="GO:0019887">
    <property type="term" value="F:protein kinase regulator activity"/>
    <property type="evidence" value="ECO:0007669"/>
    <property type="project" value="TreeGrafter"/>
</dbReference>
<dbReference type="InterPro" id="IPR021133">
    <property type="entry name" value="HEAT_type_2"/>
</dbReference>
<protein>
    <submittedName>
        <fullName evidence="6">Translational activator gcn1 translational activator gcn1</fullName>
    </submittedName>
</protein>
<evidence type="ECO:0000313" key="6">
    <source>
        <dbReference type="EMBL" id="JAP82444.1"/>
    </source>
</evidence>
<evidence type="ECO:0000256" key="4">
    <source>
        <dbReference type="PROSITE-ProRule" id="PRU00103"/>
    </source>
</evidence>
<comment type="similarity">
    <text evidence="1">Belongs to the GCN1 family.</text>
</comment>
<dbReference type="FunFam" id="1.25.10.10:FF:000090">
    <property type="entry name" value="eIF-2-alpha kinase activator GCN1"/>
    <property type="match status" value="1"/>
</dbReference>
<evidence type="ECO:0000259" key="5">
    <source>
        <dbReference type="SMART" id="SM01349"/>
    </source>
</evidence>
<dbReference type="EMBL" id="GEDV01006113">
    <property type="protein sequence ID" value="JAP82444.1"/>
    <property type="molecule type" value="Transcribed_RNA"/>
</dbReference>
<feature type="repeat" description="HEAT" evidence="4">
    <location>
        <begin position="1629"/>
        <end position="1667"/>
    </location>
</feature>
<dbReference type="Pfam" id="PF23271">
    <property type="entry name" value="HEAT_GCN1"/>
    <property type="match status" value="1"/>
</dbReference>
<dbReference type="SMART" id="SM00567">
    <property type="entry name" value="EZ_HEAT"/>
    <property type="match status" value="3"/>
</dbReference>
<feature type="repeat" description="HEAT" evidence="4">
    <location>
        <begin position="1977"/>
        <end position="2014"/>
    </location>
</feature>
<name>A0A131YTA4_RHIAP</name>
<keyword evidence="2" id="KW-0597">Phosphoprotein</keyword>
<dbReference type="PROSITE" id="PS50077">
    <property type="entry name" value="HEAT_REPEAT"/>
    <property type="match status" value="3"/>
</dbReference>
<dbReference type="SUPFAM" id="SSF48371">
    <property type="entry name" value="ARM repeat"/>
    <property type="match status" value="4"/>
</dbReference>
<dbReference type="InterPro" id="IPR011989">
    <property type="entry name" value="ARM-like"/>
</dbReference>
<dbReference type="InterPro" id="IPR004155">
    <property type="entry name" value="PBS_lyase_HEAT"/>
</dbReference>
<dbReference type="InterPro" id="IPR057546">
    <property type="entry name" value="HEAT_GCN1"/>
</dbReference>
<proteinExistence type="inferred from homology"/>
<dbReference type="InterPro" id="IPR016024">
    <property type="entry name" value="ARM-type_fold"/>
</dbReference>
<dbReference type="GO" id="GO:0034198">
    <property type="term" value="P:cellular response to amino acid starvation"/>
    <property type="evidence" value="ECO:0007669"/>
    <property type="project" value="TreeGrafter"/>
</dbReference>
<dbReference type="Pfam" id="PF25801">
    <property type="entry name" value="HEAT_GCN1_C_2"/>
    <property type="match status" value="1"/>
</dbReference>
<sequence length="2643" mass="291188">MAGVEVPPVFKDLPVKVQTSKLVTRKELFCQLEEAAKTGSLADPVVRGLCQVLRLTLPRYHGSTSRHLVEQLVDSLLASQPSSAGHLISTILDVSRDHKPLFITKNLARTCLTAFSWSCKVGHQVLVNRGDLKPDKIRDLVEAQTNLLLSVSSACDPTLNKKLKRKINYLWKQVKTDLYAEVLSSLEPSYAVLLMWCYLIAYLDAQKQRDVIHSYKAKFLDVFKTAILLSKTAAPTHVLEHSRCLLRHATHEDFKEQLVPALQKAMLRNPEIIMESVAHVLQGVTLELSPYLGELGKSLAQHLVAKDESLRQGAVVALRNLAHQCGSQEALEALIKHLVGVLNGSEGKLTTTEQRLSVLTAIGEVSCHVVTGASHIQRLSEIALQHLLAVLKAEVHEGTLLLTLKMMSKWCSRFTQEPPSFLVTGFKEGMEQKTATSAVRYGYLQCMISAFHGMPGCKQVEPILGLVLKAVERALAQPLQPGPVCEGLAAACLLFRLQPLGSPSENKIKSMVTQLLDQEKQPFFADKFLQTASEDTHLLVLQLITRMILDHPDSCFANLKPFAVPLLRGLSHSSHPVRQSAQSTVRKLVSVLSGTSLACFLLREFSSFVDSHLKDKAEECGPGEAKILAEALVTICSGSNLDTKDTEDLALESLLPAHHPVFAAHHPNLWLRIVDLLKLERKAPMDPQQALPLLLSRDTIDPDVKGAITTLTAVLPEFVMNSVISKVLDALSQTELRLVTAEEYSIYSTPEGVLHNKSVLSTVVEATTDSKNIKRESKVYSFKEQMEEIELKKELEAKKKSKVQEPELTKKQKEVMDAQLQKEHAIRLRIRKLAGSVERAMLLLDAVMAAPASTVCQYGAPLFPQLVQALTALFNSRLAAPIVVPAYLRLKDVLFTPDLQHFAASVGYLMLRLAKPCCEVDPRWTEEDIDSCMRRVVACFHDLCCAPTGARRLPSPAFCFAFPLLRLLLSSPDTNDTLLTQCLQVLSAHSVMRCTEPFSVENPKNLPVEKMLETVVGLLGRTTGRIQRLAQKVAVDVCFSISGLENCSRADVAEVKVLLGALYSPELVVRETALQCLLMLQLVVPTHETDPENSLELAARLWVARFDSKEEIKALAEKLWRELKLEPEPSLCARLLSDVMHPQAETRSTAAQALKSLLQAFPDCLHDVLLQLMDAYRQHLQRPEPVRDSFGRVIMERPPDIWEPRSGVGLALGQLAPLVPSPAVPELMEFYVHEALSDPHPVVHKTLLDAATALVDFHGNSKVNILLPLFERFLDDAPRDQSYDQVRQSVVILMGTLARHLDKDDQKVKPIVNRLIDTLATPSQQVQEAVATCLPPLIPAIKDEAPVLVQKLLNQLLNSEQYGERRGAAYGLAGLVRGLGILSLKQLDIMNTLTEAVQDKKNARRKEGALLAFEMLCSVLGRLFEPYVVHVLPHLLLCFGDSNQYVREATDNTAKAVMSKLTAHGVKLTLPSLLAGLENDLWRTKSGSVELLGAMAYCAPKQLSSCLPSIVPKLIEVLSDSHVKVQRAGAQALKQIGSVIKNPEIQAIVPVLLDALQDPAEKTSGCLATLLNTKFVHFIDAPSLALIMPVVQRAFQDRSTETKKMAAQIIGNMYSLTDHKDLAPYLPAIIPGLKQALLDPVPEVRSVSSRALGAMIKGMGETCFEDLIPWLMQTLTSESSPVDRSGAAQGLSEVLGGLGVEKLQTLMPEIISTAERTDIAPHVKDGYVMMFIYLPGVFQKEFTPYISQIINPILKALADENEYVRETALKAGQRMVNMYADTAMTLLLPQLEKGLFDDNWRIRYSSVQLLGDLLYKISGVTGKMTTETAHEDDNFGTEQSHKAIMIALGEERRNRVLAGLYMGRLDTSLMVRQASLHVWKVVVTNTPRTLREILPTLFSLLLGFLASSSYDKQQVAARTLGDLVRKLGERVLPEIVPILEQGLDSDLPDQRQGVCVGLSEILASTSRDMVLTFLDSLVPTVRRALCDPLKEVRVAAAKTFDNLHSTVGSRALDDILSPLLMQLGHGDSVLAENTLDGLRQVMAIKSRVVLPYLIPQLTTPPVNTKALSHLSAVAGESLSRHLPKILPALLTAFSASLDTPKQQEELEHCQAVVLSVVDEAGVQTVVEQLLAGARQPGQRRAAVALLCAFCAHTRASLTPHVPQLLRELLRLFTDTDRHVLQLAGEALAAVTKTLDTNQQIEYVTDVRQAIRFAASDLKGQEYLPGFCQEKGISPILPIFREAILIGVPELKEQAAQGLGEVIRLTDAASLRQSVISITGPLIRILGDRFSFSVKVAVLETLALLLAKVGVQLKPFLPQLQTTFLKALNDGNRQVRLKASVALSHLIVIHTRCDPVFQELHNSVKNQDDPTVRETMLYALHRVVAAAGHKMSDLMRRSVTASVSSYLSSSEDGCRTAAAGCLGSLCRWLPPDELAVFAREHLLSDDPSEDWTLRHGCSVTLSVALKQAPERILTDDWRDRVVKTLIKYMTADRVPIVIGGVRGTGHCLRHMLLTNSEELPQVLLTTFAKCLNHGSNEVKQLVAQTVQWLSRSLDKGVPPQLLRTLVPQLVNGTKEKNTMVRANSEYALVALLHLRTSTQGLDECLAVLDPGARESLQDVYTKVLRKVASHPEPKEEDLDDGILS</sequence>
<keyword evidence="3" id="KW-0677">Repeat</keyword>
<dbReference type="FunFam" id="1.25.10.10:FF:000162">
    <property type="entry name" value="GCN1, eIF2 alpha kinase activator homolog"/>
    <property type="match status" value="1"/>
</dbReference>
<reference evidence="6" key="1">
    <citation type="journal article" date="2016" name="Ticks Tick Borne Dis.">
        <title>De novo assembly and annotation of the salivary gland transcriptome of Rhipicephalus appendiculatus male and female ticks during blood feeding.</title>
        <authorList>
            <person name="de Castro M.H."/>
            <person name="de Klerk D."/>
            <person name="Pienaar R."/>
            <person name="Latif A.A."/>
            <person name="Rees D.J."/>
            <person name="Mans B.J."/>
        </authorList>
    </citation>
    <scope>NUCLEOTIDE SEQUENCE</scope>
    <source>
        <tissue evidence="6">Salivary glands</tissue>
    </source>
</reference>
<dbReference type="Pfam" id="PF24984">
    <property type="entry name" value="HEAT_EF3_GNC1"/>
    <property type="match status" value="1"/>
</dbReference>
<dbReference type="SMART" id="SM01349">
    <property type="entry name" value="TOG"/>
    <property type="match status" value="1"/>
</dbReference>
<feature type="repeat" description="HEAT" evidence="4">
    <location>
        <begin position="1510"/>
        <end position="1547"/>
    </location>
</feature>
<evidence type="ECO:0000256" key="2">
    <source>
        <dbReference type="ARBA" id="ARBA00022553"/>
    </source>
</evidence>
<dbReference type="GO" id="GO:0000226">
    <property type="term" value="P:microtubule cytoskeleton organization"/>
    <property type="evidence" value="ECO:0007669"/>
    <property type="project" value="UniProtKB-ARBA"/>
</dbReference>